<evidence type="ECO:0000313" key="2">
    <source>
        <dbReference type="EMBL" id="ASN63582.1"/>
    </source>
</evidence>
<organism evidence="2">
    <name type="scientific">uncultured virus</name>
    <dbReference type="NCBI Taxonomy" id="340016"/>
    <lineage>
        <taxon>Viruses</taxon>
        <taxon>environmental samples</taxon>
    </lineage>
</organism>
<dbReference type="InterPro" id="IPR020818">
    <property type="entry name" value="Chaperonin_GroES"/>
</dbReference>
<keyword evidence="1" id="KW-0143">Chaperone</keyword>
<dbReference type="GO" id="GO:0044183">
    <property type="term" value="F:protein folding chaperone"/>
    <property type="evidence" value="ECO:0007669"/>
    <property type="project" value="InterPro"/>
</dbReference>
<reference evidence="2" key="1">
    <citation type="submission" date="2016-03" db="EMBL/GenBank/DDBJ databases">
        <title>Novel chaperonins are prevalent in the virioplankton and link to viral biology and ecology.</title>
        <authorList>
            <person name="Marine R.L."/>
            <person name="Nasko D.J."/>
            <person name="Polson S.W."/>
            <person name="Wommack K.E."/>
        </authorList>
    </citation>
    <scope>NUCLEOTIDE SEQUENCE</scope>
</reference>
<sequence length="118" mass="13242">MTEKDTQVAKQLPEPKGYKLLIALPEPDEMTEGGILKARETMQMEEIGSVCGFVMKMGADAYGDKNRFPSGPWCEEGDWVLMRSYSGTRFKVHGKEFRLINDDSVEAVVEDPRGIVKV</sequence>
<accession>A0A221S3Z4</accession>
<dbReference type="CDD" id="cd00320">
    <property type="entry name" value="cpn10"/>
    <property type="match status" value="1"/>
</dbReference>
<gene>
    <name evidence="2" type="primary">groES</name>
</gene>
<dbReference type="SUPFAM" id="SSF50129">
    <property type="entry name" value="GroES-like"/>
    <property type="match status" value="1"/>
</dbReference>
<dbReference type="InterPro" id="IPR011032">
    <property type="entry name" value="GroES-like_sf"/>
</dbReference>
<protein>
    <submittedName>
        <fullName evidence="2">Co-chaperonin GroES</fullName>
    </submittedName>
</protein>
<dbReference type="InterPro" id="IPR037124">
    <property type="entry name" value="Chaperonin_GroES_sf"/>
</dbReference>
<dbReference type="Pfam" id="PF00166">
    <property type="entry name" value="Cpn10"/>
    <property type="match status" value="1"/>
</dbReference>
<proteinExistence type="predicted"/>
<dbReference type="Gene3D" id="2.30.33.40">
    <property type="entry name" value="GroES chaperonin"/>
    <property type="match status" value="1"/>
</dbReference>
<dbReference type="GO" id="GO:0005524">
    <property type="term" value="F:ATP binding"/>
    <property type="evidence" value="ECO:0007669"/>
    <property type="project" value="InterPro"/>
</dbReference>
<evidence type="ECO:0000256" key="1">
    <source>
        <dbReference type="ARBA" id="ARBA00023186"/>
    </source>
</evidence>
<name>A0A221S3Z4_9VIRU</name>
<dbReference type="EMBL" id="KU970988">
    <property type="protein sequence ID" value="ASN63582.1"/>
    <property type="molecule type" value="Genomic_DNA"/>
</dbReference>